<dbReference type="SUPFAM" id="SSF51556">
    <property type="entry name" value="Metallo-dependent hydrolases"/>
    <property type="match status" value="1"/>
</dbReference>
<evidence type="ECO:0000256" key="1">
    <source>
        <dbReference type="SAM" id="SignalP"/>
    </source>
</evidence>
<gene>
    <name evidence="2" type="ORF">JIP62_13595</name>
</gene>
<dbReference type="InterPro" id="IPR008257">
    <property type="entry name" value="Pept_M19"/>
</dbReference>
<name>A0ABX7BLJ9_9CAUL</name>
<keyword evidence="3" id="KW-1185">Reference proteome</keyword>
<dbReference type="CDD" id="cd01301">
    <property type="entry name" value="rDP_like"/>
    <property type="match status" value="1"/>
</dbReference>
<evidence type="ECO:0000313" key="2">
    <source>
        <dbReference type="EMBL" id="QQQ18310.1"/>
    </source>
</evidence>
<protein>
    <submittedName>
        <fullName evidence="2">Dipeptidase</fullName>
    </submittedName>
</protein>
<dbReference type="EMBL" id="CP067977">
    <property type="protein sequence ID" value="QQQ18310.1"/>
    <property type="molecule type" value="Genomic_DNA"/>
</dbReference>
<dbReference type="InterPro" id="IPR032466">
    <property type="entry name" value="Metal_Hydrolase"/>
</dbReference>
<dbReference type="Pfam" id="PF01244">
    <property type="entry name" value="Peptidase_M19"/>
    <property type="match status" value="1"/>
</dbReference>
<dbReference type="PANTHER" id="PTHR10443:SF12">
    <property type="entry name" value="DIPEPTIDASE"/>
    <property type="match status" value="1"/>
</dbReference>
<proteinExistence type="predicted"/>
<dbReference type="Proteomes" id="UP000595448">
    <property type="component" value="Chromosome"/>
</dbReference>
<feature type="chain" id="PRO_5045226228" evidence="1">
    <location>
        <begin position="21"/>
        <end position="417"/>
    </location>
</feature>
<reference evidence="2 3" key="1">
    <citation type="submission" date="2021-01" db="EMBL/GenBank/DDBJ databases">
        <title>Brevundimonas vitis sp. nov., an bacterium isolated from grape (Vitis vinifera).</title>
        <authorList>
            <person name="Jiang L."/>
            <person name="Lee J."/>
        </authorList>
    </citation>
    <scope>NUCLEOTIDE SEQUENCE [LARGE SCALE GENOMIC DNA]</scope>
    <source>
        <strain evidence="2 3">GRTSA-9</strain>
    </source>
</reference>
<dbReference type="PANTHER" id="PTHR10443">
    <property type="entry name" value="MICROSOMAL DIPEPTIDASE"/>
    <property type="match status" value="1"/>
</dbReference>
<sequence>MIRTLLAAASVMALAAPALAQDAEDAARQERVRRILSRTPLIDGHNDLPWALRQSHGNDPHAVDLTTNLDAGTDLHTDIPRLRAGGVGGQFWSVYVPASLSPPDAAVATFEQIDTVKRIVAAHPDVFALAYTADDVVRIHRSGRIASLIGMEGGYSIADSLGLLREFYDAGARYITLTHSRTTTWADSATDAPKWGGLSPFGEEVIREMNRLGMMVDLSHVSEETMLDAMRVSAAPVIFSHSSARAVTDHPRNVPDSVLRLMAEDGGIVMVTFVPGFVSEEVRSWNAARAAEEARLKSLNPGAPDFVTAGMAAWNAAHPLPTATLADVADHIEHVRDVAGIDHVGIGGDFDGVDSLPIGLEGVETYPALLSELIRRGWSEADIRKLAGENLLRVMRAVEAVASSQRDQRPSLARIAE</sequence>
<accession>A0ABX7BLJ9</accession>
<dbReference type="RefSeq" id="WP_201102682.1">
    <property type="nucleotide sequence ID" value="NZ_CP067977.1"/>
</dbReference>
<feature type="signal peptide" evidence="1">
    <location>
        <begin position="1"/>
        <end position="20"/>
    </location>
</feature>
<evidence type="ECO:0000313" key="3">
    <source>
        <dbReference type="Proteomes" id="UP000595448"/>
    </source>
</evidence>
<organism evidence="2 3">
    <name type="scientific">Brevundimonas vitisensis</name>
    <dbReference type="NCBI Taxonomy" id="2800818"/>
    <lineage>
        <taxon>Bacteria</taxon>
        <taxon>Pseudomonadati</taxon>
        <taxon>Pseudomonadota</taxon>
        <taxon>Alphaproteobacteria</taxon>
        <taxon>Caulobacterales</taxon>
        <taxon>Caulobacteraceae</taxon>
        <taxon>Brevundimonas</taxon>
    </lineage>
</organism>
<keyword evidence="1" id="KW-0732">Signal</keyword>
<dbReference type="Gene3D" id="3.20.20.140">
    <property type="entry name" value="Metal-dependent hydrolases"/>
    <property type="match status" value="1"/>
</dbReference>
<dbReference type="PROSITE" id="PS51365">
    <property type="entry name" value="RENAL_DIPEPTIDASE_2"/>
    <property type="match status" value="1"/>
</dbReference>